<dbReference type="InterPro" id="IPR015943">
    <property type="entry name" value="WD40/YVTN_repeat-like_dom_sf"/>
</dbReference>
<evidence type="ECO:0000259" key="9">
    <source>
        <dbReference type="PROSITE" id="PS50089"/>
    </source>
</evidence>
<dbReference type="InterPro" id="IPR017907">
    <property type="entry name" value="Znf_RING_CS"/>
</dbReference>
<dbReference type="InterPro" id="IPR042755">
    <property type="entry name" value="COP1"/>
</dbReference>
<keyword evidence="2" id="KW-0479">Metal-binding</keyword>
<dbReference type="EMBL" id="LUGH01000500">
    <property type="protein sequence ID" value="OBZ84523.1"/>
    <property type="molecule type" value="Genomic_DNA"/>
</dbReference>
<feature type="repeat" description="WD" evidence="7">
    <location>
        <begin position="512"/>
        <end position="552"/>
    </location>
</feature>
<evidence type="ECO:0000256" key="8">
    <source>
        <dbReference type="SAM" id="MobiDB-lite"/>
    </source>
</evidence>
<feature type="compositionally biased region" description="Basic and acidic residues" evidence="8">
    <location>
        <begin position="8"/>
        <end position="18"/>
    </location>
</feature>
<dbReference type="CDD" id="cd00200">
    <property type="entry name" value="WD40"/>
    <property type="match status" value="1"/>
</dbReference>
<dbReference type="Proteomes" id="UP000093000">
    <property type="component" value="Unassembled WGS sequence"/>
</dbReference>
<dbReference type="InterPro" id="IPR001841">
    <property type="entry name" value="Znf_RING"/>
</dbReference>
<evidence type="ECO:0000256" key="5">
    <source>
        <dbReference type="ARBA" id="ARBA00022833"/>
    </source>
</evidence>
<keyword evidence="11" id="KW-1185">Reference proteome</keyword>
<evidence type="ECO:0000256" key="6">
    <source>
        <dbReference type="PROSITE-ProRule" id="PRU00175"/>
    </source>
</evidence>
<dbReference type="InterPro" id="IPR013083">
    <property type="entry name" value="Znf_RING/FYVE/PHD"/>
</dbReference>
<accession>A0A1C7N5V6</accession>
<evidence type="ECO:0000256" key="2">
    <source>
        <dbReference type="ARBA" id="ARBA00022723"/>
    </source>
</evidence>
<feature type="repeat" description="WD" evidence="7">
    <location>
        <begin position="426"/>
        <end position="468"/>
    </location>
</feature>
<dbReference type="PROSITE" id="PS50089">
    <property type="entry name" value="ZF_RING_2"/>
    <property type="match status" value="1"/>
</dbReference>
<dbReference type="AlphaFoldDB" id="A0A1C7N5V6"/>
<organism evidence="10 11">
    <name type="scientific">Choanephora cucurbitarum</name>
    <dbReference type="NCBI Taxonomy" id="101091"/>
    <lineage>
        <taxon>Eukaryota</taxon>
        <taxon>Fungi</taxon>
        <taxon>Fungi incertae sedis</taxon>
        <taxon>Mucoromycota</taxon>
        <taxon>Mucoromycotina</taxon>
        <taxon>Mucoromycetes</taxon>
        <taxon>Mucorales</taxon>
        <taxon>Mucorineae</taxon>
        <taxon>Choanephoraceae</taxon>
        <taxon>Choanephoroideae</taxon>
        <taxon>Choanephora</taxon>
    </lineage>
</organism>
<dbReference type="SUPFAM" id="SSF50978">
    <property type="entry name" value="WD40 repeat-like"/>
    <property type="match status" value="1"/>
</dbReference>
<dbReference type="GO" id="GO:0061630">
    <property type="term" value="F:ubiquitin protein ligase activity"/>
    <property type="evidence" value="ECO:0007669"/>
    <property type="project" value="InterPro"/>
</dbReference>
<dbReference type="Gene3D" id="3.30.40.10">
    <property type="entry name" value="Zinc/RING finger domain, C3HC4 (zinc finger)"/>
    <property type="match status" value="1"/>
</dbReference>
<dbReference type="PANTHER" id="PTHR44080">
    <property type="entry name" value="E3 UBIQUITIN-PROTEIN LIGASE COP1"/>
    <property type="match status" value="1"/>
</dbReference>
<gene>
    <name evidence="10" type="primary">COP1</name>
    <name evidence="10" type="ORF">A0J61_07422</name>
</gene>
<dbReference type="STRING" id="101091.A0A1C7N5V6"/>
<dbReference type="Pfam" id="PF13923">
    <property type="entry name" value="zf-C3HC4_2"/>
    <property type="match status" value="1"/>
</dbReference>
<dbReference type="SMART" id="SM00184">
    <property type="entry name" value="RING"/>
    <property type="match status" value="1"/>
</dbReference>
<dbReference type="PROSITE" id="PS00518">
    <property type="entry name" value="ZF_RING_1"/>
    <property type="match status" value="1"/>
</dbReference>
<dbReference type="Pfam" id="PF00400">
    <property type="entry name" value="WD40"/>
    <property type="match status" value="5"/>
</dbReference>
<dbReference type="PROSITE" id="PS50294">
    <property type="entry name" value="WD_REPEATS_REGION"/>
    <property type="match status" value="2"/>
</dbReference>
<evidence type="ECO:0000313" key="10">
    <source>
        <dbReference type="EMBL" id="OBZ84523.1"/>
    </source>
</evidence>
<dbReference type="SMART" id="SM00320">
    <property type="entry name" value="WD40"/>
    <property type="match status" value="7"/>
</dbReference>
<keyword evidence="5" id="KW-0862">Zinc</keyword>
<dbReference type="Gene3D" id="2.130.10.10">
    <property type="entry name" value="YVTN repeat-like/Quinoprotein amine dehydrogenase"/>
    <property type="match status" value="1"/>
</dbReference>
<protein>
    <submittedName>
        <fullName evidence="10">E3 ubiquitin-protein ligase COP1</fullName>
    </submittedName>
</protein>
<dbReference type="SUPFAM" id="SSF57850">
    <property type="entry name" value="RING/U-box"/>
    <property type="match status" value="1"/>
</dbReference>
<dbReference type="InterPro" id="IPR020472">
    <property type="entry name" value="WD40_PAC1"/>
</dbReference>
<dbReference type="PROSITE" id="PS50082">
    <property type="entry name" value="WD_REPEATS_2"/>
    <property type="match status" value="3"/>
</dbReference>
<evidence type="ECO:0000256" key="4">
    <source>
        <dbReference type="ARBA" id="ARBA00022771"/>
    </source>
</evidence>
<evidence type="ECO:0000256" key="7">
    <source>
        <dbReference type="PROSITE-ProRule" id="PRU00221"/>
    </source>
</evidence>
<comment type="caution">
    <text evidence="10">The sequence shown here is derived from an EMBL/GenBank/DDBJ whole genome shotgun (WGS) entry which is preliminary data.</text>
</comment>
<dbReference type="InterPro" id="IPR001680">
    <property type="entry name" value="WD40_rpt"/>
</dbReference>
<evidence type="ECO:0000256" key="3">
    <source>
        <dbReference type="ARBA" id="ARBA00022737"/>
    </source>
</evidence>
<proteinExistence type="predicted"/>
<feature type="domain" description="RING-type" evidence="9">
    <location>
        <begin position="60"/>
        <end position="98"/>
    </location>
</feature>
<dbReference type="OrthoDB" id="273771at2759"/>
<feature type="compositionally biased region" description="Acidic residues" evidence="8">
    <location>
        <begin position="616"/>
        <end position="629"/>
    </location>
</feature>
<feature type="repeat" description="WD" evidence="7">
    <location>
        <begin position="390"/>
        <end position="425"/>
    </location>
</feature>
<sequence>MSQPDPNHQLEETTENRKKGNSRVWSLVPTFLTSLGARNNTQPCIQKEQELDRLDEELACPICQDIMKDVYVTSCGHSFCHACIAVHLENQSDCPLCRSRLNIHELYPNFQLNKLAECRIRILKEASTSQKENTLEKLIQQCKQDPTAFAKSLADLLDIQDIERVFETAIDQKKKEILDRELIQKDLLHHFLTLLNKRNAEALEQLIQERAFIREDVDYVENNDASRKRKLSELYDTEDDYSHNDLDHTYNDIKREISSSSSISLDNSHYQPMLNRMQDRFDDIQYMYHDILSKSSQSISKRRKLLTDLSSTLYDLTRYSQFKSLDTLYYADCTKTPSSIVSSIEFDRDQEFVAAGGVTKEIKLFDFNMMHHQDNQIHCPSRVMVCGHKVSCLSWSPYLKPQLASSDYEGTIDIWDVTTGQKTLILSEHKRRAWSVDISRANPTMVASGSDDSTVKVWSLTQNKAIYTLEQKGNVCCAKFALHNSQYLAVGSADHHISCYDLRYPTRPYRIYKGHKKAVSYVKWMNDNEIISASTDSTLKLWDRESGQCIRTFQGHQNEKNFVGLSVSEDWISCGSESNRLYAYHKQSTLPVATFKFPKQPINHPNIAEQKNKEETETEPEEEEEDDELPNFVSSVCWKHGTNKILAANSKGMIKVLEMK</sequence>
<keyword evidence="3" id="KW-0677">Repeat</keyword>
<keyword evidence="1 7" id="KW-0853">WD repeat</keyword>
<dbReference type="InParanoid" id="A0A1C7N5V6"/>
<evidence type="ECO:0000313" key="11">
    <source>
        <dbReference type="Proteomes" id="UP000093000"/>
    </source>
</evidence>
<dbReference type="InterPro" id="IPR036322">
    <property type="entry name" value="WD40_repeat_dom_sf"/>
</dbReference>
<keyword evidence="4 6" id="KW-0863">Zinc-finger</keyword>
<feature type="region of interest" description="Disordered" evidence="8">
    <location>
        <begin position="1"/>
        <end position="21"/>
    </location>
</feature>
<name>A0A1C7N5V6_9FUNG</name>
<dbReference type="CDD" id="cd16504">
    <property type="entry name" value="RING-HC_COP1"/>
    <property type="match status" value="1"/>
</dbReference>
<feature type="region of interest" description="Disordered" evidence="8">
    <location>
        <begin position="600"/>
        <end position="630"/>
    </location>
</feature>
<reference evidence="10 11" key="1">
    <citation type="submission" date="2016-03" db="EMBL/GenBank/DDBJ databases">
        <title>Choanephora cucurbitarum.</title>
        <authorList>
            <person name="Min B."/>
            <person name="Park H."/>
            <person name="Park J.-H."/>
            <person name="Shin H.-D."/>
            <person name="Choi I.-G."/>
        </authorList>
    </citation>
    <scope>NUCLEOTIDE SEQUENCE [LARGE SCALE GENOMIC DNA]</scope>
    <source>
        <strain evidence="10 11">KUS-F28377</strain>
    </source>
</reference>
<dbReference type="GO" id="GO:0008270">
    <property type="term" value="F:zinc ion binding"/>
    <property type="evidence" value="ECO:0007669"/>
    <property type="project" value="UniProtKB-KW"/>
</dbReference>
<evidence type="ECO:0000256" key="1">
    <source>
        <dbReference type="ARBA" id="ARBA00022574"/>
    </source>
</evidence>
<dbReference type="PRINTS" id="PR00320">
    <property type="entry name" value="GPROTEINBRPT"/>
</dbReference>